<name>A0A8H3BLI2_9AGAM</name>
<proteinExistence type="predicted"/>
<dbReference type="Proteomes" id="UP000663853">
    <property type="component" value="Unassembled WGS sequence"/>
</dbReference>
<dbReference type="AlphaFoldDB" id="A0A8H3BLI2"/>
<sequence>MSTDDWPLLKRQEWNNHQPINKLPPELLSYIFVLYHYLGPETRQNELGTKDITLSANSTLPMVCQYWRKLAINTTALWAFHYAGNYIPQELTKTILSRAGNAAPLDIRISIAHVADPSKGDMANTIEHYTKAASDSFALILNNGGTASRWRSLWVDTNIYAAYLVILDLIRSTPMPSLQYLELSPMGISLDFPQDMQAWREAHEETSPSPLLFCEPPTKLQHVSVSGIPNSCLFGDRSRPEARFTGLTHIAISFSGSYPNFSQLFEMLAANLQLVRLSLDGRMAGGLTIPLDGPTYRPDLVLSNLESLSLTSLRQPWWALFFVALLRGAMPNLAALRLGLMIEKEGDAPAFDLLFERIAHAADSTKPSFPSITSLSLGTSKSPGPSPEYLFTYYPRVTELILYENANEHLELLLKRPWLLPQLSDLEVVLRDISKLKEVVEARCQDGLPLKSVVVYWEAEDIEIDQDDIEMLESLVDLVVFYPGETLCSPSY</sequence>
<gene>
    <name evidence="1" type="ORF">RDB_LOCUS59278</name>
</gene>
<evidence type="ECO:0000313" key="1">
    <source>
        <dbReference type="EMBL" id="CAE6458893.1"/>
    </source>
</evidence>
<protein>
    <recommendedName>
        <fullName evidence="3">F-box domain-containing protein</fullName>
    </recommendedName>
</protein>
<dbReference type="EMBL" id="CAJMXA010001358">
    <property type="protein sequence ID" value="CAE6458893.1"/>
    <property type="molecule type" value="Genomic_DNA"/>
</dbReference>
<evidence type="ECO:0000313" key="2">
    <source>
        <dbReference type="Proteomes" id="UP000663853"/>
    </source>
</evidence>
<comment type="caution">
    <text evidence="1">The sequence shown here is derived from an EMBL/GenBank/DDBJ whole genome shotgun (WGS) entry which is preliminary data.</text>
</comment>
<reference evidence="1" key="1">
    <citation type="submission" date="2021-01" db="EMBL/GenBank/DDBJ databases">
        <authorList>
            <person name="Kaushik A."/>
        </authorList>
    </citation>
    <scope>NUCLEOTIDE SEQUENCE</scope>
    <source>
        <strain evidence="1">AG6-10EEA</strain>
    </source>
</reference>
<accession>A0A8H3BLI2</accession>
<dbReference type="SUPFAM" id="SSF52047">
    <property type="entry name" value="RNI-like"/>
    <property type="match status" value="1"/>
</dbReference>
<organism evidence="1 2">
    <name type="scientific">Rhizoctonia solani</name>
    <dbReference type="NCBI Taxonomy" id="456999"/>
    <lineage>
        <taxon>Eukaryota</taxon>
        <taxon>Fungi</taxon>
        <taxon>Dikarya</taxon>
        <taxon>Basidiomycota</taxon>
        <taxon>Agaricomycotina</taxon>
        <taxon>Agaricomycetes</taxon>
        <taxon>Cantharellales</taxon>
        <taxon>Ceratobasidiaceae</taxon>
        <taxon>Rhizoctonia</taxon>
    </lineage>
</organism>
<evidence type="ECO:0008006" key="3">
    <source>
        <dbReference type="Google" id="ProtNLM"/>
    </source>
</evidence>